<proteinExistence type="predicted"/>
<organism evidence="1 2">
    <name type="scientific">Portunus trituberculatus</name>
    <name type="common">Swimming crab</name>
    <name type="synonym">Neptunus trituberculatus</name>
    <dbReference type="NCBI Taxonomy" id="210409"/>
    <lineage>
        <taxon>Eukaryota</taxon>
        <taxon>Metazoa</taxon>
        <taxon>Ecdysozoa</taxon>
        <taxon>Arthropoda</taxon>
        <taxon>Crustacea</taxon>
        <taxon>Multicrustacea</taxon>
        <taxon>Malacostraca</taxon>
        <taxon>Eumalacostraca</taxon>
        <taxon>Eucarida</taxon>
        <taxon>Decapoda</taxon>
        <taxon>Pleocyemata</taxon>
        <taxon>Brachyura</taxon>
        <taxon>Eubrachyura</taxon>
        <taxon>Portunoidea</taxon>
        <taxon>Portunidae</taxon>
        <taxon>Portuninae</taxon>
        <taxon>Portunus</taxon>
    </lineage>
</organism>
<keyword evidence="2" id="KW-1185">Reference proteome</keyword>
<name>A0A5B7EZ05_PORTR</name>
<accession>A0A5B7EZ05</accession>
<reference evidence="1 2" key="1">
    <citation type="submission" date="2019-05" db="EMBL/GenBank/DDBJ databases">
        <title>Another draft genome of Portunus trituberculatus and its Hox gene families provides insights of decapod evolution.</title>
        <authorList>
            <person name="Jeong J.-H."/>
            <person name="Song I."/>
            <person name="Kim S."/>
            <person name="Choi T."/>
            <person name="Kim D."/>
            <person name="Ryu S."/>
            <person name="Kim W."/>
        </authorList>
    </citation>
    <scope>NUCLEOTIDE SEQUENCE [LARGE SCALE GENOMIC DNA]</scope>
    <source>
        <tissue evidence="1">Muscle</tissue>
    </source>
</reference>
<dbReference type="Proteomes" id="UP000324222">
    <property type="component" value="Unassembled WGS sequence"/>
</dbReference>
<evidence type="ECO:0000313" key="1">
    <source>
        <dbReference type="EMBL" id="MPC37554.1"/>
    </source>
</evidence>
<dbReference type="AlphaFoldDB" id="A0A5B7EZ05"/>
<sequence length="85" mass="9640">MELMLREREEKKSLLRDQERILFGPRRKAARHSYGGPSLFLPLSLLPNLACALSVIVCVPRLSASSPVVPDEHLMVWKPIQDDMS</sequence>
<gene>
    <name evidence="1" type="ORF">E2C01_031040</name>
</gene>
<comment type="caution">
    <text evidence="1">The sequence shown here is derived from an EMBL/GenBank/DDBJ whole genome shotgun (WGS) entry which is preliminary data.</text>
</comment>
<dbReference type="EMBL" id="VSRR010003813">
    <property type="protein sequence ID" value="MPC37554.1"/>
    <property type="molecule type" value="Genomic_DNA"/>
</dbReference>
<evidence type="ECO:0000313" key="2">
    <source>
        <dbReference type="Proteomes" id="UP000324222"/>
    </source>
</evidence>
<protein>
    <submittedName>
        <fullName evidence="1">Uncharacterized protein</fullName>
    </submittedName>
</protein>